<dbReference type="eggNOG" id="KOG0552">
    <property type="taxonomic scope" value="Eukaryota"/>
</dbReference>
<feature type="region of interest" description="Disordered" evidence="2">
    <location>
        <begin position="1"/>
        <end position="34"/>
    </location>
</feature>
<feature type="non-terminal residue" evidence="5">
    <location>
        <position position="1"/>
    </location>
</feature>
<dbReference type="InterPro" id="IPR053111">
    <property type="entry name" value="Chloro_FKBP-type_PPIase"/>
</dbReference>
<dbReference type="KEGG" id="csl:COCSUDRAFT_7303"/>
<dbReference type="STRING" id="574566.I0Z1P6"/>
<comment type="catalytic activity">
    <reaction evidence="1">
        <text>[protein]-peptidylproline (omega=180) = [protein]-peptidylproline (omega=0)</text>
        <dbReference type="Rhea" id="RHEA:16237"/>
        <dbReference type="Rhea" id="RHEA-COMP:10747"/>
        <dbReference type="Rhea" id="RHEA-COMP:10748"/>
        <dbReference type="ChEBI" id="CHEBI:83833"/>
        <dbReference type="ChEBI" id="CHEBI:83834"/>
        <dbReference type="EC" id="5.2.1.8"/>
    </reaction>
</comment>
<evidence type="ECO:0000313" key="5">
    <source>
        <dbReference type="EMBL" id="EIE24565.1"/>
    </source>
</evidence>
<protein>
    <recommendedName>
        <fullName evidence="1">peptidylprolyl isomerase</fullName>
        <ecNumber evidence="1">5.2.1.8</ecNumber>
    </recommendedName>
</protein>
<evidence type="ECO:0000313" key="6">
    <source>
        <dbReference type="Proteomes" id="UP000007264"/>
    </source>
</evidence>
<keyword evidence="3" id="KW-0812">Transmembrane</keyword>
<dbReference type="EC" id="5.2.1.8" evidence="1"/>
<name>I0Z1P6_COCSC</name>
<keyword evidence="1 5" id="KW-0413">Isomerase</keyword>
<dbReference type="GO" id="GO:0009507">
    <property type="term" value="C:chloroplast"/>
    <property type="evidence" value="ECO:0007669"/>
    <property type="project" value="TreeGrafter"/>
</dbReference>
<dbReference type="PANTHER" id="PTHR47598:SF1">
    <property type="entry name" value="PEPTIDYL-PROLYL CIS-TRANS ISOMERASE FKBP17-2, CHLOROPLASTIC"/>
    <property type="match status" value="1"/>
</dbReference>
<feature type="domain" description="PPIase FKBP-type" evidence="4">
    <location>
        <begin position="109"/>
        <end position="211"/>
    </location>
</feature>
<evidence type="ECO:0000256" key="3">
    <source>
        <dbReference type="SAM" id="Phobius"/>
    </source>
</evidence>
<dbReference type="SUPFAM" id="SSF54534">
    <property type="entry name" value="FKBP-like"/>
    <property type="match status" value="1"/>
</dbReference>
<organism evidence="5 6">
    <name type="scientific">Coccomyxa subellipsoidea (strain C-169)</name>
    <name type="common">Green microalga</name>
    <dbReference type="NCBI Taxonomy" id="574566"/>
    <lineage>
        <taxon>Eukaryota</taxon>
        <taxon>Viridiplantae</taxon>
        <taxon>Chlorophyta</taxon>
        <taxon>core chlorophytes</taxon>
        <taxon>Trebouxiophyceae</taxon>
        <taxon>Trebouxiophyceae incertae sedis</taxon>
        <taxon>Coccomyxaceae</taxon>
        <taxon>Coccomyxa</taxon>
        <taxon>Coccomyxa subellipsoidea</taxon>
    </lineage>
</organism>
<feature type="non-terminal residue" evidence="5">
    <location>
        <position position="215"/>
    </location>
</feature>
<gene>
    <name evidence="5" type="ORF">COCSUDRAFT_7303</name>
</gene>
<dbReference type="InterPro" id="IPR046357">
    <property type="entry name" value="PPIase_dom_sf"/>
</dbReference>
<evidence type="ECO:0000259" key="4">
    <source>
        <dbReference type="PROSITE" id="PS50059"/>
    </source>
</evidence>
<accession>I0Z1P6</accession>
<dbReference type="InterPro" id="IPR001179">
    <property type="entry name" value="PPIase_FKBP_dom"/>
</dbReference>
<dbReference type="Proteomes" id="UP000007264">
    <property type="component" value="Unassembled WGS sequence"/>
</dbReference>
<dbReference type="PROSITE" id="PS50059">
    <property type="entry name" value="FKBP_PPIASE"/>
    <property type="match status" value="1"/>
</dbReference>
<keyword evidence="6" id="KW-1185">Reference proteome</keyword>
<evidence type="ECO:0000256" key="1">
    <source>
        <dbReference type="PROSITE-ProRule" id="PRU00277"/>
    </source>
</evidence>
<dbReference type="PANTHER" id="PTHR47598">
    <property type="entry name" value="PEPTIDYL-PROLYL CIS-TRANS ISOMERASE FKBP17-2, CHLOROPLASTIC"/>
    <property type="match status" value="1"/>
</dbReference>
<keyword evidence="1" id="KW-0697">Rotamase</keyword>
<feature type="transmembrane region" description="Helical" evidence="3">
    <location>
        <begin position="44"/>
        <end position="61"/>
    </location>
</feature>
<dbReference type="RefSeq" id="XP_005649109.1">
    <property type="nucleotide sequence ID" value="XM_005649052.1"/>
</dbReference>
<keyword evidence="3" id="KW-0472">Membrane</keyword>
<dbReference type="EMBL" id="AGSI01000005">
    <property type="protein sequence ID" value="EIE24565.1"/>
    <property type="molecule type" value="Genomic_DNA"/>
</dbReference>
<dbReference type="Pfam" id="PF00254">
    <property type="entry name" value="FKBP_C"/>
    <property type="match status" value="1"/>
</dbReference>
<dbReference type="GO" id="GO:0003755">
    <property type="term" value="F:peptidyl-prolyl cis-trans isomerase activity"/>
    <property type="evidence" value="ECO:0007669"/>
    <property type="project" value="UniProtKB-KW"/>
</dbReference>
<dbReference type="OrthoDB" id="1902587at2759"/>
<keyword evidence="3" id="KW-1133">Transmembrane helix</keyword>
<dbReference type="AlphaFoldDB" id="I0Z1P6"/>
<comment type="caution">
    <text evidence="5">The sequence shown here is derived from an EMBL/GenBank/DDBJ whole genome shotgun (WGS) entry which is preliminary data.</text>
</comment>
<feature type="compositionally biased region" description="Polar residues" evidence="2">
    <location>
        <begin position="1"/>
        <end position="23"/>
    </location>
</feature>
<dbReference type="Gene3D" id="3.10.50.40">
    <property type="match status" value="1"/>
</dbReference>
<reference evidence="5 6" key="1">
    <citation type="journal article" date="2012" name="Genome Biol.">
        <title>The genome of the polar eukaryotic microalga coccomyxa subellipsoidea reveals traits of cold adaptation.</title>
        <authorList>
            <person name="Blanc G."/>
            <person name="Agarkova I."/>
            <person name="Grimwood J."/>
            <person name="Kuo A."/>
            <person name="Brueggeman A."/>
            <person name="Dunigan D."/>
            <person name="Gurnon J."/>
            <person name="Ladunga I."/>
            <person name="Lindquist E."/>
            <person name="Lucas S."/>
            <person name="Pangilinan J."/>
            <person name="Proschold T."/>
            <person name="Salamov A."/>
            <person name="Schmutz J."/>
            <person name="Weeks D."/>
            <person name="Yamada T."/>
            <person name="Claverie J.M."/>
            <person name="Grigoriev I."/>
            <person name="Van Etten J."/>
            <person name="Lomsadze A."/>
            <person name="Borodovsky M."/>
        </authorList>
    </citation>
    <scope>NUCLEOTIDE SEQUENCE [LARGE SCALE GENOMIC DNA]</scope>
    <source>
        <strain evidence="5 6">C-169</strain>
    </source>
</reference>
<proteinExistence type="predicted"/>
<dbReference type="GeneID" id="17042567"/>
<sequence length="215" mass="23387">EKEASTTETQSEPQVVNTRSQGSKNRRRQADSTDWVSSQLTRRFGIAGGLVWLGILTFGVVSEQIKTRLEVSAEQKDTKDVKDQKVVSTASGLKYTDRRIGGGAPVERGFLIVLDYRATADGKVFEDTKERGKPIVFRYGARPFTGGLCQGVEEALSTMRAGGIRVVTVPPQLGFGDQGAVLRPTEHVPEKQGEVPPGATLEYELSLLRVSIPPS</sequence>
<evidence type="ECO:0000256" key="2">
    <source>
        <dbReference type="SAM" id="MobiDB-lite"/>
    </source>
</evidence>